<evidence type="ECO:0000313" key="2">
    <source>
        <dbReference type="Proteomes" id="UP000322667"/>
    </source>
</evidence>
<organism evidence="1 2">
    <name type="scientific">Gossypium tomentosum</name>
    <name type="common">Hawaiian cotton</name>
    <name type="synonym">Gossypium sandvicense</name>
    <dbReference type="NCBI Taxonomy" id="34277"/>
    <lineage>
        <taxon>Eukaryota</taxon>
        <taxon>Viridiplantae</taxon>
        <taxon>Streptophyta</taxon>
        <taxon>Embryophyta</taxon>
        <taxon>Tracheophyta</taxon>
        <taxon>Spermatophyta</taxon>
        <taxon>Magnoliopsida</taxon>
        <taxon>eudicotyledons</taxon>
        <taxon>Gunneridae</taxon>
        <taxon>Pentapetalae</taxon>
        <taxon>rosids</taxon>
        <taxon>malvids</taxon>
        <taxon>Malvales</taxon>
        <taxon>Malvaceae</taxon>
        <taxon>Malvoideae</taxon>
        <taxon>Gossypium</taxon>
    </lineage>
</organism>
<gene>
    <name evidence="1" type="ORF">ES332_D04G092700v1</name>
</gene>
<evidence type="ECO:0000313" key="1">
    <source>
        <dbReference type="EMBL" id="TYH76524.1"/>
    </source>
</evidence>
<proteinExistence type="predicted"/>
<dbReference type="AlphaFoldDB" id="A0A5D2LBG3"/>
<dbReference type="Proteomes" id="UP000322667">
    <property type="component" value="Chromosome D04"/>
</dbReference>
<accession>A0A5D2LBG3</accession>
<reference evidence="1 2" key="1">
    <citation type="submission" date="2019-07" db="EMBL/GenBank/DDBJ databases">
        <title>WGS assembly of Gossypium tomentosum.</title>
        <authorList>
            <person name="Chen Z.J."/>
            <person name="Sreedasyam A."/>
            <person name="Ando A."/>
            <person name="Song Q."/>
            <person name="De L."/>
            <person name="Hulse-Kemp A."/>
            <person name="Ding M."/>
            <person name="Ye W."/>
            <person name="Kirkbride R."/>
            <person name="Jenkins J."/>
            <person name="Plott C."/>
            <person name="Lovell J."/>
            <person name="Lin Y.-M."/>
            <person name="Vaughn R."/>
            <person name="Liu B."/>
            <person name="Li W."/>
            <person name="Simpson S."/>
            <person name="Scheffler B."/>
            <person name="Saski C."/>
            <person name="Grover C."/>
            <person name="Hu G."/>
            <person name="Conover J."/>
            <person name="Carlson J."/>
            <person name="Shu S."/>
            <person name="Boston L."/>
            <person name="Williams M."/>
            <person name="Peterson D."/>
            <person name="Mcgee K."/>
            <person name="Jones D."/>
            <person name="Wendel J."/>
            <person name="Stelly D."/>
            <person name="Grimwood J."/>
            <person name="Schmutz J."/>
        </authorList>
    </citation>
    <scope>NUCLEOTIDE SEQUENCE [LARGE SCALE GENOMIC DNA]</scope>
    <source>
        <strain evidence="1">7179.01</strain>
    </source>
</reference>
<dbReference type="EMBL" id="CM017626">
    <property type="protein sequence ID" value="TYH76524.1"/>
    <property type="molecule type" value="Genomic_DNA"/>
</dbReference>
<keyword evidence="2" id="KW-1185">Reference proteome</keyword>
<sequence length="98" mass="10446">MATEEARISSQGTTLQCQRCSRLGEGAHGPGAEAQQSRLGGVVVHVRKGSNLPAAQIVPETLEFLDVSNKWATRVWACCIGSGFRLVFGFMLGLKTLG</sequence>
<name>A0A5D2LBG3_GOSTO</name>
<protein>
    <submittedName>
        <fullName evidence="1">Uncharacterized protein</fullName>
    </submittedName>
</protein>